<dbReference type="SUPFAM" id="SSF52833">
    <property type="entry name" value="Thioredoxin-like"/>
    <property type="match status" value="1"/>
</dbReference>
<evidence type="ECO:0000313" key="1">
    <source>
        <dbReference type="EMBL" id="TET46533.1"/>
    </source>
</evidence>
<dbReference type="Gene3D" id="3.40.30.10">
    <property type="entry name" value="Glutaredoxin"/>
    <property type="match status" value="1"/>
</dbReference>
<comment type="caution">
    <text evidence="1">The sequence shown here is derived from an EMBL/GenBank/DDBJ whole genome shotgun (WGS) entry which is preliminary data.</text>
</comment>
<dbReference type="Proteomes" id="UP000315525">
    <property type="component" value="Unassembled WGS sequence"/>
</dbReference>
<proteinExistence type="predicted"/>
<name>A0A523UVE5_UNCT6</name>
<accession>A0A523UVE5</accession>
<sequence>MMYSHFWWEAGRVKVLRRRDRSQPVFLRAWAETLGIKNTRLLCDFWPHGEVAGLYSIFREKEGFSERANIIIDETQKVVFFKVYEIRVLPDIHEIVDFLKSMNRT</sequence>
<dbReference type="AlphaFoldDB" id="A0A523UVE5"/>
<gene>
    <name evidence="1" type="ORF">E3J62_04025</name>
</gene>
<evidence type="ECO:0000313" key="2">
    <source>
        <dbReference type="Proteomes" id="UP000315525"/>
    </source>
</evidence>
<protein>
    <submittedName>
        <fullName evidence="1">Redoxin domain-containing protein</fullName>
    </submittedName>
</protein>
<dbReference type="EMBL" id="SOJN01000049">
    <property type="protein sequence ID" value="TET46533.1"/>
    <property type="molecule type" value="Genomic_DNA"/>
</dbReference>
<dbReference type="InterPro" id="IPR036249">
    <property type="entry name" value="Thioredoxin-like_sf"/>
</dbReference>
<organism evidence="1 2">
    <name type="scientific">candidate division TA06 bacterium</name>
    <dbReference type="NCBI Taxonomy" id="2250710"/>
    <lineage>
        <taxon>Bacteria</taxon>
        <taxon>Bacteria division TA06</taxon>
    </lineage>
</organism>
<reference evidence="1 2" key="1">
    <citation type="submission" date="2019-03" db="EMBL/GenBank/DDBJ databases">
        <title>Metabolic potential of uncultured bacteria and archaea associated with petroleum seepage in deep-sea sediments.</title>
        <authorList>
            <person name="Dong X."/>
            <person name="Hubert C."/>
        </authorList>
    </citation>
    <scope>NUCLEOTIDE SEQUENCE [LARGE SCALE GENOMIC DNA]</scope>
    <source>
        <strain evidence="1">E44_bin18</strain>
    </source>
</reference>